<dbReference type="Proteomes" id="UP000632828">
    <property type="component" value="Unassembled WGS sequence"/>
</dbReference>
<comment type="caution">
    <text evidence="6">The sequence shown here is derived from an EMBL/GenBank/DDBJ whole genome shotgun (WGS) entry which is preliminary data.</text>
</comment>
<dbReference type="GO" id="GO:0005975">
    <property type="term" value="P:carbohydrate metabolic process"/>
    <property type="evidence" value="ECO:0007669"/>
    <property type="project" value="InterPro"/>
</dbReference>
<reference evidence="6" key="1">
    <citation type="submission" date="2020-09" db="EMBL/GenBank/DDBJ databases">
        <title>Pelobacter alkaliphilus sp. nov., a novel anaerobic arsenate-reducing bacterium from terrestrial mud volcano.</title>
        <authorList>
            <person name="Khomyakova M.A."/>
            <person name="Merkel A.Y."/>
            <person name="Slobodkin A.I."/>
        </authorList>
    </citation>
    <scope>NUCLEOTIDE SEQUENCE</scope>
    <source>
        <strain evidence="6">M08fum</strain>
    </source>
</reference>
<dbReference type="SUPFAM" id="SSF51445">
    <property type="entry name" value="(Trans)glycosidases"/>
    <property type="match status" value="1"/>
</dbReference>
<evidence type="ECO:0000313" key="7">
    <source>
        <dbReference type="Proteomes" id="UP000632828"/>
    </source>
</evidence>
<evidence type="ECO:0000256" key="1">
    <source>
        <dbReference type="ARBA" id="ARBA00005336"/>
    </source>
</evidence>
<organism evidence="6 7">
    <name type="scientific">Pelovirga terrestris</name>
    <dbReference type="NCBI Taxonomy" id="2771352"/>
    <lineage>
        <taxon>Bacteria</taxon>
        <taxon>Pseudomonadati</taxon>
        <taxon>Thermodesulfobacteriota</taxon>
        <taxon>Desulfuromonadia</taxon>
        <taxon>Geobacterales</taxon>
        <taxon>Geobacteraceae</taxon>
        <taxon>Pelovirga</taxon>
    </lineage>
</organism>
<keyword evidence="2 6" id="KW-0378">Hydrolase</keyword>
<accession>A0A8J6QS01</accession>
<dbReference type="InterPro" id="IPR050226">
    <property type="entry name" value="NagZ_Beta-hexosaminidase"/>
</dbReference>
<gene>
    <name evidence="6" type="ORF">ICT70_11680</name>
</gene>
<keyword evidence="4" id="KW-0732">Signal</keyword>
<comment type="similarity">
    <text evidence="1">Belongs to the glycosyl hydrolase 3 family.</text>
</comment>
<dbReference type="InterPro" id="IPR017853">
    <property type="entry name" value="GH"/>
</dbReference>
<dbReference type="PANTHER" id="PTHR30480">
    <property type="entry name" value="BETA-HEXOSAMINIDASE-RELATED"/>
    <property type="match status" value="1"/>
</dbReference>
<dbReference type="EMBL" id="JACWUN010000014">
    <property type="protein sequence ID" value="MBD1401333.1"/>
    <property type="molecule type" value="Genomic_DNA"/>
</dbReference>
<dbReference type="GO" id="GO:0004553">
    <property type="term" value="F:hydrolase activity, hydrolyzing O-glycosyl compounds"/>
    <property type="evidence" value="ECO:0007669"/>
    <property type="project" value="InterPro"/>
</dbReference>
<evidence type="ECO:0000313" key="6">
    <source>
        <dbReference type="EMBL" id="MBD1401333.1"/>
    </source>
</evidence>
<protein>
    <submittedName>
        <fullName evidence="6">Glycoside hydrolase family 3 protein</fullName>
    </submittedName>
</protein>
<evidence type="ECO:0000256" key="3">
    <source>
        <dbReference type="ARBA" id="ARBA00023295"/>
    </source>
</evidence>
<dbReference type="PANTHER" id="PTHR30480:SF16">
    <property type="entry name" value="GLYCOSIDE HYDROLASE FAMILY 3 DOMAIN PROTEIN"/>
    <property type="match status" value="1"/>
</dbReference>
<dbReference type="AlphaFoldDB" id="A0A8J6QS01"/>
<feature type="signal peptide" evidence="4">
    <location>
        <begin position="1"/>
        <end position="33"/>
    </location>
</feature>
<dbReference type="Pfam" id="PF00933">
    <property type="entry name" value="Glyco_hydro_3"/>
    <property type="match status" value="1"/>
</dbReference>
<name>A0A8J6QS01_9BACT</name>
<keyword evidence="3" id="KW-0326">Glycosidase</keyword>
<dbReference type="InterPro" id="IPR036962">
    <property type="entry name" value="Glyco_hydro_3_N_sf"/>
</dbReference>
<feature type="domain" description="Glycoside hydrolase family 3 N-terminal" evidence="5">
    <location>
        <begin position="47"/>
        <end position="382"/>
    </location>
</feature>
<feature type="chain" id="PRO_5035177678" evidence="4">
    <location>
        <begin position="34"/>
        <end position="388"/>
    </location>
</feature>
<dbReference type="InterPro" id="IPR001764">
    <property type="entry name" value="Glyco_hydro_3_N"/>
</dbReference>
<dbReference type="Gene3D" id="3.20.20.300">
    <property type="entry name" value="Glycoside hydrolase, family 3, N-terminal domain"/>
    <property type="match status" value="1"/>
</dbReference>
<dbReference type="GO" id="GO:0009254">
    <property type="term" value="P:peptidoglycan turnover"/>
    <property type="evidence" value="ECO:0007669"/>
    <property type="project" value="TreeGrafter"/>
</dbReference>
<keyword evidence="7" id="KW-1185">Reference proteome</keyword>
<proteinExistence type="inferred from homology"/>
<evidence type="ECO:0000256" key="2">
    <source>
        <dbReference type="ARBA" id="ARBA00022801"/>
    </source>
</evidence>
<evidence type="ECO:0000259" key="5">
    <source>
        <dbReference type="Pfam" id="PF00933"/>
    </source>
</evidence>
<evidence type="ECO:0000256" key="4">
    <source>
        <dbReference type="SAM" id="SignalP"/>
    </source>
</evidence>
<sequence>MTGSRRTGCRWICCVQRNVSVILLLCCSLFVSATGVAAGRSAANASLDYKIGQMLMVGFRGTALNDGHFILRDIRRHHLGGVILFDYDVLTRQPGRNITSPQQLKNLIAVLQQATLTPLLVAVDQEGGRVARLKPEYGFDRTVSHAELGRLDEPQATYSASAEIAVTLAKVGINVNFAPVVDLCINPDNPVIARLERCFSAQPDEVTLHARQFILAHKTQGVTAVIKHFPGHGSSHSDSHLGFVDVTNSWTERELVPYTKLLETGEVQALMTAHVFNANLDADHPATLSHSTITGLMRGQLGFAGVVFSDDLQMGAISEHYGLDQAVRLTLEAGVDILLFGNNLDYDPEIVPRVVNILRNLVATGVISERRIDESYRRIMRLKRVVVQ</sequence>